<protein>
    <submittedName>
        <fullName evidence="7">Uncharacterized protein</fullName>
    </submittedName>
</protein>
<sequence>MKLSYCSTERKPCVRFVERVFGDCLCNVRDEISFGFGLFGLVLWAVAEIPQIVTNFFNKSADGVSLAFLSTWIIGDVFNIVGCILEPATLPTQYYTAWLYTIVSSVLALQCVYYNHFVKWWRFSSTVGKNNVDETEPLRPKFDLGVAHSKRALMDVPHRREFYFMSARSLVGSNTPPKQYYVRPRSGPPTLEHLADSSEEEDDGISPRPVAGNSFSRPLPIPRPVKYGTLAAAAANLPRLGQAVSGETLEKRSVTGQWLGWLMAVTYMGGRIPQIWLNMKRGSVEGLNPLMFLLALMANVTYVLSILVRNCKWEVIQNNLPWLLDAVVCVLLDLFIIIQCIFYNYVKGKRRDEEEDVA</sequence>
<name>S8CIJ3_9LAMI</name>
<feature type="transmembrane region" description="Helical" evidence="6">
    <location>
        <begin position="320"/>
        <end position="343"/>
    </location>
</feature>
<organism evidence="7 8">
    <name type="scientific">Genlisea aurea</name>
    <dbReference type="NCBI Taxonomy" id="192259"/>
    <lineage>
        <taxon>Eukaryota</taxon>
        <taxon>Viridiplantae</taxon>
        <taxon>Streptophyta</taxon>
        <taxon>Embryophyta</taxon>
        <taxon>Tracheophyta</taxon>
        <taxon>Spermatophyta</taxon>
        <taxon>Magnoliopsida</taxon>
        <taxon>eudicotyledons</taxon>
        <taxon>Gunneridae</taxon>
        <taxon>Pentapetalae</taxon>
        <taxon>asterids</taxon>
        <taxon>lamiids</taxon>
        <taxon>Lamiales</taxon>
        <taxon>Lentibulariaceae</taxon>
        <taxon>Genlisea</taxon>
    </lineage>
</organism>
<evidence type="ECO:0000313" key="8">
    <source>
        <dbReference type="Proteomes" id="UP000015453"/>
    </source>
</evidence>
<evidence type="ECO:0000256" key="3">
    <source>
        <dbReference type="ARBA" id="ARBA00022989"/>
    </source>
</evidence>
<proteinExistence type="predicted"/>
<feature type="transmembrane region" description="Helical" evidence="6">
    <location>
        <begin position="97"/>
        <end position="116"/>
    </location>
</feature>
<dbReference type="InterPro" id="IPR051415">
    <property type="entry name" value="LAAT-1"/>
</dbReference>
<dbReference type="PANTHER" id="PTHR16201">
    <property type="entry name" value="SEVEN TRANSMEMBRANE PROTEIN 1-RELATED"/>
    <property type="match status" value="1"/>
</dbReference>
<dbReference type="FunFam" id="1.20.1280.290:FF:000012">
    <property type="entry name" value="Vacuolar membrane PQ loop repeat protein"/>
    <property type="match status" value="1"/>
</dbReference>
<evidence type="ECO:0000256" key="2">
    <source>
        <dbReference type="ARBA" id="ARBA00022692"/>
    </source>
</evidence>
<dbReference type="Pfam" id="PF04193">
    <property type="entry name" value="PQ-loop"/>
    <property type="match status" value="2"/>
</dbReference>
<dbReference type="EMBL" id="AUSU01004798">
    <property type="protein sequence ID" value="EPS64486.1"/>
    <property type="molecule type" value="Genomic_DNA"/>
</dbReference>
<evidence type="ECO:0000256" key="6">
    <source>
        <dbReference type="SAM" id="Phobius"/>
    </source>
</evidence>
<dbReference type="AlphaFoldDB" id="S8CIJ3"/>
<feature type="transmembrane region" description="Helical" evidence="6">
    <location>
        <begin position="289"/>
        <end position="308"/>
    </location>
</feature>
<evidence type="ECO:0000256" key="4">
    <source>
        <dbReference type="ARBA" id="ARBA00023136"/>
    </source>
</evidence>
<feature type="region of interest" description="Disordered" evidence="5">
    <location>
        <begin position="176"/>
        <end position="217"/>
    </location>
</feature>
<accession>S8CIJ3</accession>
<dbReference type="GO" id="GO:0098852">
    <property type="term" value="C:lytic vacuole membrane"/>
    <property type="evidence" value="ECO:0007669"/>
    <property type="project" value="UniProtKB-ARBA"/>
</dbReference>
<dbReference type="FunFam" id="1.20.1280.290:FF:000009">
    <property type="entry name" value="PQ loop repeat family protein"/>
    <property type="match status" value="1"/>
</dbReference>
<dbReference type="GO" id="GO:0015174">
    <property type="term" value="F:basic amino acid transmembrane transporter activity"/>
    <property type="evidence" value="ECO:0007669"/>
    <property type="project" value="UniProtKB-ARBA"/>
</dbReference>
<reference evidence="7 8" key="1">
    <citation type="journal article" date="2013" name="BMC Genomics">
        <title>The miniature genome of a carnivorous plant Genlisea aurea contains a low number of genes and short non-coding sequences.</title>
        <authorList>
            <person name="Leushkin E.V."/>
            <person name="Sutormin R.A."/>
            <person name="Nabieva E.R."/>
            <person name="Penin A.A."/>
            <person name="Kondrashov A.S."/>
            <person name="Logacheva M.D."/>
        </authorList>
    </citation>
    <scope>NUCLEOTIDE SEQUENCE [LARGE SCALE GENOMIC DNA]</scope>
</reference>
<keyword evidence="4 6" id="KW-0472">Membrane</keyword>
<feature type="transmembrane region" description="Helical" evidence="6">
    <location>
        <begin position="65"/>
        <end position="85"/>
    </location>
</feature>
<dbReference type="PANTHER" id="PTHR16201:SF45">
    <property type="entry name" value="PQ-LOOP REPEAT FAMILY PROTEIN _ TRANSMEMBRANE FAMILY PROTEIN"/>
    <property type="match status" value="1"/>
</dbReference>
<keyword evidence="2 6" id="KW-0812">Transmembrane</keyword>
<keyword evidence="8" id="KW-1185">Reference proteome</keyword>
<dbReference type="OrthoDB" id="8048523at2759"/>
<evidence type="ECO:0000256" key="1">
    <source>
        <dbReference type="ARBA" id="ARBA00004141"/>
    </source>
</evidence>
<gene>
    <name evidence="7" type="ORF">M569_10295</name>
</gene>
<keyword evidence="3 6" id="KW-1133">Transmembrane helix</keyword>
<evidence type="ECO:0000313" key="7">
    <source>
        <dbReference type="EMBL" id="EPS64486.1"/>
    </source>
</evidence>
<dbReference type="Gene3D" id="1.20.1280.290">
    <property type="match status" value="2"/>
</dbReference>
<dbReference type="Proteomes" id="UP000015453">
    <property type="component" value="Unassembled WGS sequence"/>
</dbReference>
<comment type="caution">
    <text evidence="7">The sequence shown here is derived from an EMBL/GenBank/DDBJ whole genome shotgun (WGS) entry which is preliminary data.</text>
</comment>
<dbReference type="InterPro" id="IPR006603">
    <property type="entry name" value="PQ-loop_rpt"/>
</dbReference>
<feature type="non-terminal residue" evidence="7">
    <location>
        <position position="358"/>
    </location>
</feature>
<evidence type="ECO:0000256" key="5">
    <source>
        <dbReference type="SAM" id="MobiDB-lite"/>
    </source>
</evidence>
<dbReference type="SMART" id="SM00679">
    <property type="entry name" value="CTNS"/>
    <property type="match status" value="2"/>
</dbReference>
<comment type="subcellular location">
    <subcellularLocation>
        <location evidence="1">Membrane</location>
        <topology evidence="1">Multi-pass membrane protein</topology>
    </subcellularLocation>
</comment>